<protein>
    <submittedName>
        <fullName evidence="1">Uncharacterized protein</fullName>
    </submittedName>
</protein>
<name>A0ABM6Z1L4_9ACTO</name>
<evidence type="ECO:0000313" key="2">
    <source>
        <dbReference type="Proteomes" id="UP000273001"/>
    </source>
</evidence>
<dbReference type="RefSeq" id="WP_120203573.1">
    <property type="nucleotide sequence ID" value="NZ_CP032514.1"/>
</dbReference>
<dbReference type="Proteomes" id="UP000273001">
    <property type="component" value="Chromosome"/>
</dbReference>
<gene>
    <name evidence="1" type="ORF">D5R93_02250</name>
</gene>
<proteinExistence type="predicted"/>
<evidence type="ECO:0000313" key="1">
    <source>
        <dbReference type="EMBL" id="AYD89169.1"/>
    </source>
</evidence>
<dbReference type="EMBL" id="CP032514">
    <property type="protein sequence ID" value="AYD89169.1"/>
    <property type="molecule type" value="Genomic_DNA"/>
</dbReference>
<organism evidence="1 2">
    <name type="scientific">Actinomyces lilanjuaniae</name>
    <dbReference type="NCBI Taxonomy" id="2321394"/>
    <lineage>
        <taxon>Bacteria</taxon>
        <taxon>Bacillati</taxon>
        <taxon>Actinomycetota</taxon>
        <taxon>Actinomycetes</taxon>
        <taxon>Actinomycetales</taxon>
        <taxon>Actinomycetaceae</taxon>
        <taxon>Actinomyces</taxon>
    </lineage>
</organism>
<keyword evidence="2" id="KW-1185">Reference proteome</keyword>
<reference evidence="1 2" key="1">
    <citation type="submission" date="2018-09" db="EMBL/GenBank/DDBJ databases">
        <authorList>
            <person name="Li J."/>
        </authorList>
    </citation>
    <scope>NUCLEOTIDE SEQUENCE [LARGE SCALE GENOMIC DNA]</scope>
    <source>
        <strain evidence="1 2">2129</strain>
    </source>
</reference>
<sequence>MSTESASRLYLTSPAGPAVVETTDAGVETAVAEGLPEQARQAVRSLVPLPQRPQGLTAVEGEAAWEGDVVADWDQAAQEVAWSVVGHPARSSSLQSFGDDLAAAWADHAASLAAAGPVVDRLRGLAPTGLDPAEAVVTWDPQTRQARMDVNLPAWAGPDGTAPGVRVSLTTSEGQDEDVVVRIEGDGHPQGTSMTPDQAREVVAQAVRDATSTPADVARRALEPAMETLASLPGMGGIAVEDPVLLEDGSLSVQLHPSWDGPSTETAVTLTAPGDGGPVTVRAGGPLTAALRSGQASPDRLAEDAWVTGVSPDLATQPDPTRISDARAAALVLGVPQASLTQAVDTLSVGLETARQAAWDAAQGARPAATQRFRHQQAHGA</sequence>
<accession>A0ABM6Z1L4</accession>